<dbReference type="FunCoup" id="D8LWY5">
    <property type="interactions" value="29"/>
</dbReference>
<dbReference type="EMBL" id="FN668639">
    <property type="protein sequence ID" value="CBK20780.2"/>
    <property type="molecule type" value="Genomic_DNA"/>
</dbReference>
<dbReference type="InterPro" id="IPR015505">
    <property type="entry name" value="Coronin"/>
</dbReference>
<keyword evidence="9" id="KW-1185">Reference proteome</keyword>
<evidence type="ECO:0000313" key="9">
    <source>
        <dbReference type="Proteomes" id="UP000008312"/>
    </source>
</evidence>
<dbReference type="SMART" id="SM01166">
    <property type="entry name" value="DUF1899"/>
    <property type="match status" value="1"/>
</dbReference>
<evidence type="ECO:0000256" key="5">
    <source>
        <dbReference type="SAM" id="Coils"/>
    </source>
</evidence>
<evidence type="ECO:0000256" key="6">
    <source>
        <dbReference type="SAM" id="MobiDB-lite"/>
    </source>
</evidence>
<dbReference type="Pfam" id="PF00400">
    <property type="entry name" value="WD40"/>
    <property type="match status" value="2"/>
</dbReference>
<dbReference type="PROSITE" id="PS50294">
    <property type="entry name" value="WD_REPEATS_REGION"/>
    <property type="match status" value="1"/>
</dbReference>
<keyword evidence="2 4" id="KW-0677">Repeat</keyword>
<dbReference type="RefSeq" id="XP_012894828.1">
    <property type="nucleotide sequence ID" value="XM_013039374.1"/>
</dbReference>
<dbReference type="AlphaFoldDB" id="D8LWY5"/>
<dbReference type="Proteomes" id="UP000008312">
    <property type="component" value="Unassembled WGS sequence"/>
</dbReference>
<dbReference type="OMA" id="NFQDDIY"/>
<feature type="repeat" description="WD" evidence="3">
    <location>
        <begin position="74"/>
        <end position="116"/>
    </location>
</feature>
<sequence>MDYTPVSKYRHVFCPGLKPEEIYQGFRVATTTGDQNYIKGNSKYFAFPAAGGGGPICIRKHNTPGRMPNQLPLLSGHKGDLCDFDFNPFNDEQIISSSADLTIMLWEFPEGGPTETITEPLLTLTGHHRKVAFVEFNPVANLIAVSASADGTAKVWDCKLGDEVMTCNFKALPQDLHWSYGGDMFCVSSKDKMNRLFDPRENRIIAEWSPHNGTKCSKMTWTGEHPRIITTGFNRSSQREWKMWDLRNLAKPISHDALDQSSGTLLPFFDPDTNMLYLAGKGDGNIRYYEVMESSLYPLSQYSSTVSARGLCMLPKKACDVNRCEVARIMKLTGQGDVEPLPFIVPRKFEGYQPDVYPPSYAGIPAMSNEEWRCGQNSFPVLMSLEPGVEKTLKHEFVPFEVGEVHEDKPMASMPTAHREASPMPTSMGGHGEASPMPAYVPKQGKMTVDDVEKELTMLMERMEFLEKTLQELKKENAKDL</sequence>
<dbReference type="InParanoid" id="D8LWY5"/>
<evidence type="ECO:0000256" key="3">
    <source>
        <dbReference type="PROSITE-ProRule" id="PRU00221"/>
    </source>
</evidence>
<dbReference type="SMART" id="SM01167">
    <property type="entry name" value="DUF1900"/>
    <property type="match status" value="1"/>
</dbReference>
<dbReference type="GO" id="GO:0051015">
    <property type="term" value="F:actin filament binding"/>
    <property type="evidence" value="ECO:0007669"/>
    <property type="project" value="TreeGrafter"/>
</dbReference>
<feature type="repeat" description="WD" evidence="3">
    <location>
        <begin position="124"/>
        <end position="166"/>
    </location>
</feature>
<evidence type="ECO:0000256" key="2">
    <source>
        <dbReference type="ARBA" id="ARBA00022737"/>
    </source>
</evidence>
<reference evidence="8" key="1">
    <citation type="submission" date="2010-02" db="EMBL/GenBank/DDBJ databases">
        <title>Sequencing and annotation of the Blastocystis hominis genome.</title>
        <authorList>
            <person name="Wincker P."/>
        </authorList>
    </citation>
    <scope>NUCLEOTIDE SEQUENCE</scope>
    <source>
        <strain evidence="8">Singapore isolate B</strain>
    </source>
</reference>
<comment type="similarity">
    <text evidence="4">Belongs to the WD repeat coronin family.</text>
</comment>
<dbReference type="PANTHER" id="PTHR10856:SF0">
    <property type="entry name" value="CORONIN"/>
    <property type="match status" value="1"/>
</dbReference>
<dbReference type="PROSITE" id="PS50082">
    <property type="entry name" value="WD_REPEATS_2"/>
    <property type="match status" value="2"/>
</dbReference>
<keyword evidence="5" id="KW-0175">Coiled coil</keyword>
<evidence type="ECO:0000313" key="8">
    <source>
        <dbReference type="EMBL" id="CBK20780.2"/>
    </source>
</evidence>
<protein>
    <recommendedName>
        <fullName evidence="4">Coronin</fullName>
    </recommendedName>
</protein>
<dbReference type="Pfam" id="PF08953">
    <property type="entry name" value="DUF1899"/>
    <property type="match status" value="1"/>
</dbReference>
<dbReference type="PANTHER" id="PTHR10856">
    <property type="entry name" value="CORONIN"/>
    <property type="match status" value="1"/>
</dbReference>
<dbReference type="SUPFAM" id="SSF50978">
    <property type="entry name" value="WD40 repeat-like"/>
    <property type="match status" value="1"/>
</dbReference>
<dbReference type="OrthoDB" id="1850764at2759"/>
<keyword evidence="1 3" id="KW-0853">WD repeat</keyword>
<accession>D8LWY5</accession>
<evidence type="ECO:0000256" key="1">
    <source>
        <dbReference type="ARBA" id="ARBA00022574"/>
    </source>
</evidence>
<feature type="domain" description="DUF1899" evidence="7">
    <location>
        <begin position="3"/>
        <end position="65"/>
    </location>
</feature>
<dbReference type="Pfam" id="PF16300">
    <property type="entry name" value="WD40_4"/>
    <property type="match status" value="1"/>
</dbReference>
<dbReference type="SMART" id="SM00320">
    <property type="entry name" value="WD40"/>
    <property type="match status" value="4"/>
</dbReference>
<dbReference type="InterPro" id="IPR036322">
    <property type="entry name" value="WD40_repeat_dom_sf"/>
</dbReference>
<dbReference type="Gene3D" id="2.130.10.10">
    <property type="entry name" value="YVTN repeat-like/Quinoprotein amine dehydrogenase"/>
    <property type="match status" value="1"/>
</dbReference>
<dbReference type="GeneID" id="24918328"/>
<evidence type="ECO:0000259" key="7">
    <source>
        <dbReference type="SMART" id="SM01166"/>
    </source>
</evidence>
<name>D8LWY5_BLAHO</name>
<dbReference type="GO" id="GO:0007015">
    <property type="term" value="P:actin filament organization"/>
    <property type="evidence" value="ECO:0007669"/>
    <property type="project" value="TreeGrafter"/>
</dbReference>
<gene>
    <name evidence="8" type="ORF">GSBLH_T00001049001</name>
</gene>
<feature type="coiled-coil region" evidence="5">
    <location>
        <begin position="449"/>
        <end position="476"/>
    </location>
</feature>
<dbReference type="InterPro" id="IPR001680">
    <property type="entry name" value="WD40_rpt"/>
</dbReference>
<dbReference type="InterPro" id="IPR015048">
    <property type="entry name" value="DUF1899"/>
</dbReference>
<evidence type="ECO:0000256" key="4">
    <source>
        <dbReference type="RuleBase" id="RU280818"/>
    </source>
</evidence>
<feature type="region of interest" description="Disordered" evidence="6">
    <location>
        <begin position="412"/>
        <end position="433"/>
    </location>
</feature>
<proteinExistence type="inferred from homology"/>
<organism evidence="8">
    <name type="scientific">Blastocystis hominis</name>
    <dbReference type="NCBI Taxonomy" id="12968"/>
    <lineage>
        <taxon>Eukaryota</taxon>
        <taxon>Sar</taxon>
        <taxon>Stramenopiles</taxon>
        <taxon>Bigyra</taxon>
        <taxon>Opalozoa</taxon>
        <taxon>Opalinata</taxon>
        <taxon>Blastocystidae</taxon>
        <taxon>Blastocystis</taxon>
    </lineage>
</organism>
<dbReference type="InterPro" id="IPR015943">
    <property type="entry name" value="WD40/YVTN_repeat-like_dom_sf"/>
</dbReference>